<protein>
    <submittedName>
        <fullName evidence="4">Peptidoglycan/LPS O-acetylase OafA/YrhL</fullName>
    </submittedName>
</protein>
<dbReference type="AlphaFoldDB" id="A0AA44ZQB4"/>
<feature type="transmembrane region" description="Helical" evidence="2">
    <location>
        <begin position="280"/>
        <end position="299"/>
    </location>
</feature>
<feature type="transmembrane region" description="Helical" evidence="2">
    <location>
        <begin position="375"/>
        <end position="397"/>
    </location>
</feature>
<feature type="region of interest" description="Disordered" evidence="1">
    <location>
        <begin position="705"/>
        <end position="759"/>
    </location>
</feature>
<dbReference type="GO" id="GO:0009103">
    <property type="term" value="P:lipopolysaccharide biosynthetic process"/>
    <property type="evidence" value="ECO:0007669"/>
    <property type="project" value="TreeGrafter"/>
</dbReference>
<keyword evidence="2" id="KW-1133">Transmembrane helix</keyword>
<evidence type="ECO:0000256" key="1">
    <source>
        <dbReference type="SAM" id="MobiDB-lite"/>
    </source>
</evidence>
<evidence type="ECO:0000313" key="5">
    <source>
        <dbReference type="Proteomes" id="UP000232453"/>
    </source>
</evidence>
<comment type="caution">
    <text evidence="4">The sequence shown here is derived from an EMBL/GenBank/DDBJ whole genome shotgun (WGS) entry which is preliminary data.</text>
</comment>
<feature type="region of interest" description="Disordered" evidence="1">
    <location>
        <begin position="556"/>
        <end position="601"/>
    </location>
</feature>
<feature type="transmembrane region" description="Helical" evidence="2">
    <location>
        <begin position="248"/>
        <end position="268"/>
    </location>
</feature>
<dbReference type="GO" id="GO:0016020">
    <property type="term" value="C:membrane"/>
    <property type="evidence" value="ECO:0007669"/>
    <property type="project" value="TreeGrafter"/>
</dbReference>
<keyword evidence="2" id="KW-0812">Transmembrane</keyword>
<gene>
    <name evidence="4" type="ORF">ATL51_3489</name>
</gene>
<dbReference type="EMBL" id="PHUJ01000003">
    <property type="protein sequence ID" value="PKB31792.1"/>
    <property type="molecule type" value="Genomic_DNA"/>
</dbReference>
<dbReference type="PANTHER" id="PTHR23028:SF53">
    <property type="entry name" value="ACYL_TRANSF_3 DOMAIN-CONTAINING PROTEIN"/>
    <property type="match status" value="1"/>
</dbReference>
<feature type="transmembrane region" description="Helical" evidence="2">
    <location>
        <begin position="193"/>
        <end position="213"/>
    </location>
</feature>
<feature type="domain" description="Acyltransferase 3" evidence="3">
    <location>
        <begin position="45"/>
        <end position="394"/>
    </location>
</feature>
<evidence type="ECO:0000313" key="4">
    <source>
        <dbReference type="EMBL" id="PKB31792.1"/>
    </source>
</evidence>
<dbReference type="InterPro" id="IPR002656">
    <property type="entry name" value="Acyl_transf_3_dom"/>
</dbReference>
<sequence length="759" mass="78796">MSICTDSRATADDPATAASAVGGTTPGQGGSSVRCGGDGGGEVLALTGLRIVAALWVVAFHFHFTPMAGVETVNGWLGPLITQGALGVDLFFVLSGFVIAWTYLDQLGPRLRLRDAGGFVWARAARMWPAYAVVFHLFGVWLVARLLFGSTTDVAYQAVQPSFGVGAWLEQLFLVQMWDEQYLDGASWVGPTWSISAEWLAYLLFPLLALGFFRLRNLPFAVLAAGSLLCTAPMAAAFLVVGSPYYPYSWLVRILGGFSAGVLAMLAVRRLRATERVRSAASATATSTVAAVPFVLLAGSVVGGGLHGLAVVAFPVLVGALALADRGPVHHLLTRGPMVHGGRISYALYLVHIPMFEIFWFLSDSGVLPRGGETGHLIALTVFVGTLPVAHLLYSLVERPARRWMRGRARPTPEAVEAVVAPDPVPPARRVVANDEARRDPETSVLPMITDEPVTSVLPVVSAAPATADPAAAAAAVSARRVARRSVPSQPSAPAQPFAPAQQGDVPSVTEALPVVRRRSAGPAVATTSGWTPTTAPEQAPADDARTAAMPVVPPVAAPSAPVAEPEPTAPASEPAPADPIVVPAPALPTRAPRRPEADPADVPAAAEIGVPAPAGSARWVLERLAAARAADFDGAGHSDLSADLVAVARMRSGGAGTGGDLFTPVVEGTGTTTGVDRMERLRSLHIAARGLADDRGVVPAPRAMRSASALPGTRTGAENCGRAGRRRDDAHASAATPIVAASGAAAARRRRKKPAHGA</sequence>
<dbReference type="Proteomes" id="UP000232453">
    <property type="component" value="Unassembled WGS sequence"/>
</dbReference>
<feature type="transmembrane region" description="Helical" evidence="2">
    <location>
        <begin position="220"/>
        <end position="242"/>
    </location>
</feature>
<accession>A0AA44ZQB4</accession>
<evidence type="ECO:0000259" key="3">
    <source>
        <dbReference type="Pfam" id="PF01757"/>
    </source>
</evidence>
<dbReference type="GO" id="GO:0016747">
    <property type="term" value="F:acyltransferase activity, transferring groups other than amino-acyl groups"/>
    <property type="evidence" value="ECO:0007669"/>
    <property type="project" value="InterPro"/>
</dbReference>
<keyword evidence="2" id="KW-0472">Membrane</keyword>
<reference evidence="4 5" key="1">
    <citation type="submission" date="2017-11" db="EMBL/GenBank/DDBJ databases">
        <title>Sequencing the genomes of 1000 actinobacteria strains.</title>
        <authorList>
            <person name="Klenk H.-P."/>
        </authorList>
    </citation>
    <scope>NUCLEOTIDE SEQUENCE [LARGE SCALE GENOMIC DNA]</scope>
    <source>
        <strain evidence="4 5">DSM 44104</strain>
    </source>
</reference>
<dbReference type="Pfam" id="PF01757">
    <property type="entry name" value="Acyl_transf_3"/>
    <property type="match status" value="1"/>
</dbReference>
<feature type="compositionally biased region" description="Basic residues" evidence="1">
    <location>
        <begin position="748"/>
        <end position="759"/>
    </location>
</feature>
<feature type="transmembrane region" description="Helical" evidence="2">
    <location>
        <begin position="43"/>
        <end position="64"/>
    </location>
</feature>
<feature type="transmembrane region" description="Helical" evidence="2">
    <location>
        <begin position="128"/>
        <end position="148"/>
    </location>
</feature>
<feature type="region of interest" description="Disordered" evidence="1">
    <location>
        <begin position="485"/>
        <end position="543"/>
    </location>
</feature>
<dbReference type="PANTHER" id="PTHR23028">
    <property type="entry name" value="ACETYLTRANSFERASE"/>
    <property type="match status" value="1"/>
</dbReference>
<feature type="compositionally biased region" description="Polar residues" evidence="1">
    <location>
        <begin position="526"/>
        <end position="537"/>
    </location>
</feature>
<feature type="transmembrane region" description="Helical" evidence="2">
    <location>
        <begin position="84"/>
        <end position="104"/>
    </location>
</feature>
<feature type="transmembrane region" description="Helical" evidence="2">
    <location>
        <begin position="305"/>
        <end position="324"/>
    </location>
</feature>
<feature type="compositionally biased region" description="Low complexity" evidence="1">
    <location>
        <begin position="733"/>
        <end position="747"/>
    </location>
</feature>
<feature type="compositionally biased region" description="Low complexity" evidence="1">
    <location>
        <begin position="485"/>
        <end position="503"/>
    </location>
</feature>
<organism evidence="4 5">
    <name type="scientific">Pseudonocardia alni</name>
    <name type="common">Amycolata alni</name>
    <dbReference type="NCBI Taxonomy" id="33907"/>
    <lineage>
        <taxon>Bacteria</taxon>
        <taxon>Bacillati</taxon>
        <taxon>Actinomycetota</taxon>
        <taxon>Actinomycetes</taxon>
        <taxon>Pseudonocardiales</taxon>
        <taxon>Pseudonocardiaceae</taxon>
        <taxon>Pseudonocardia</taxon>
    </lineage>
</organism>
<feature type="compositionally biased region" description="Low complexity" evidence="1">
    <location>
        <begin position="558"/>
        <end position="591"/>
    </location>
</feature>
<name>A0AA44ZQB4_PSEA5</name>
<evidence type="ECO:0000256" key="2">
    <source>
        <dbReference type="SAM" id="Phobius"/>
    </source>
</evidence>
<proteinExistence type="predicted"/>
<feature type="transmembrane region" description="Helical" evidence="2">
    <location>
        <begin position="344"/>
        <end position="363"/>
    </location>
</feature>
<dbReference type="InterPro" id="IPR050879">
    <property type="entry name" value="Acyltransferase_3"/>
</dbReference>